<keyword evidence="2" id="KW-1185">Reference proteome</keyword>
<evidence type="ECO:0000313" key="1">
    <source>
        <dbReference type="EMBL" id="RHZ88061.1"/>
    </source>
</evidence>
<dbReference type="Proteomes" id="UP000266861">
    <property type="component" value="Unassembled WGS sequence"/>
</dbReference>
<dbReference type="EMBL" id="PQFF01000024">
    <property type="protein sequence ID" value="RHZ88061.1"/>
    <property type="molecule type" value="Genomic_DNA"/>
</dbReference>
<name>A0A397JJ97_9GLOM</name>
<evidence type="ECO:0008006" key="3">
    <source>
        <dbReference type="Google" id="ProtNLM"/>
    </source>
</evidence>
<proteinExistence type="predicted"/>
<protein>
    <recommendedName>
        <fullName evidence="3">Protein kinase domain-containing protein</fullName>
    </recommendedName>
</protein>
<dbReference type="OrthoDB" id="2441994at2759"/>
<organism evidence="1 2">
    <name type="scientific">Diversispora epigaea</name>
    <dbReference type="NCBI Taxonomy" id="1348612"/>
    <lineage>
        <taxon>Eukaryota</taxon>
        <taxon>Fungi</taxon>
        <taxon>Fungi incertae sedis</taxon>
        <taxon>Mucoromycota</taxon>
        <taxon>Glomeromycotina</taxon>
        <taxon>Glomeromycetes</taxon>
        <taxon>Diversisporales</taxon>
        <taxon>Diversisporaceae</taxon>
        <taxon>Diversispora</taxon>
    </lineage>
</organism>
<dbReference type="Gene3D" id="1.10.510.10">
    <property type="entry name" value="Transferase(Phosphotransferase) domain 1"/>
    <property type="match status" value="1"/>
</dbReference>
<comment type="caution">
    <text evidence="1">The sequence shown here is derived from an EMBL/GenBank/DDBJ whole genome shotgun (WGS) entry which is preliminary data.</text>
</comment>
<evidence type="ECO:0000313" key="2">
    <source>
        <dbReference type="Proteomes" id="UP000266861"/>
    </source>
</evidence>
<gene>
    <name evidence="1" type="ORF">Glove_26g299</name>
</gene>
<dbReference type="AlphaFoldDB" id="A0A397JJ97"/>
<accession>A0A397JJ97</accession>
<sequence length="110" mass="12555">MALQKLSTTQVMFTWSHFHFCQHLIHEARKHPWCQIVVYIEEYTCKTCGFYGLSKPADETGVSKDSKQKGFGVIPYIAPKVLSDGDNYSQASDIYKEDGLPLRKVPVEEI</sequence>
<reference evidence="1 2" key="1">
    <citation type="submission" date="2018-08" db="EMBL/GenBank/DDBJ databases">
        <title>Genome and evolution of the arbuscular mycorrhizal fungus Diversispora epigaea (formerly Glomus versiforme) and its bacterial endosymbionts.</title>
        <authorList>
            <person name="Sun X."/>
            <person name="Fei Z."/>
            <person name="Harrison M."/>
        </authorList>
    </citation>
    <scope>NUCLEOTIDE SEQUENCE [LARGE SCALE GENOMIC DNA]</scope>
    <source>
        <strain evidence="1 2">IT104</strain>
    </source>
</reference>